<reference evidence="2" key="1">
    <citation type="journal article" date="2024" name="Proc. Natl. Acad. Sci. U.S.A.">
        <title>Extraordinary preservation of gene collinearity over three hundred million years revealed in homosporous lycophytes.</title>
        <authorList>
            <person name="Li C."/>
            <person name="Wickell D."/>
            <person name="Kuo L.Y."/>
            <person name="Chen X."/>
            <person name="Nie B."/>
            <person name="Liao X."/>
            <person name="Peng D."/>
            <person name="Ji J."/>
            <person name="Jenkins J."/>
            <person name="Williams M."/>
            <person name="Shu S."/>
            <person name="Plott C."/>
            <person name="Barry K."/>
            <person name="Rajasekar S."/>
            <person name="Grimwood J."/>
            <person name="Han X."/>
            <person name="Sun S."/>
            <person name="Hou Z."/>
            <person name="He W."/>
            <person name="Dai G."/>
            <person name="Sun C."/>
            <person name="Schmutz J."/>
            <person name="Leebens-Mack J.H."/>
            <person name="Li F.W."/>
            <person name="Wang L."/>
        </authorList>
    </citation>
    <scope>NUCLEOTIDE SEQUENCE [LARGE SCALE GENOMIC DNA]</scope>
    <source>
        <strain evidence="2">cv. PW_Plant_1</strain>
    </source>
</reference>
<accession>A0ACC2BGZ3</accession>
<comment type="caution">
    <text evidence="1">The sequence shown here is derived from an EMBL/GenBank/DDBJ whole genome shotgun (WGS) entry which is preliminary data.</text>
</comment>
<keyword evidence="2" id="KW-1185">Reference proteome</keyword>
<evidence type="ECO:0000313" key="1">
    <source>
        <dbReference type="EMBL" id="KAJ7529062.1"/>
    </source>
</evidence>
<organism evidence="1 2">
    <name type="scientific">Diphasiastrum complanatum</name>
    <name type="common">Issler's clubmoss</name>
    <name type="synonym">Lycopodium complanatum</name>
    <dbReference type="NCBI Taxonomy" id="34168"/>
    <lineage>
        <taxon>Eukaryota</taxon>
        <taxon>Viridiplantae</taxon>
        <taxon>Streptophyta</taxon>
        <taxon>Embryophyta</taxon>
        <taxon>Tracheophyta</taxon>
        <taxon>Lycopodiopsida</taxon>
        <taxon>Lycopodiales</taxon>
        <taxon>Lycopodiaceae</taxon>
        <taxon>Lycopodioideae</taxon>
        <taxon>Diphasiastrum</taxon>
    </lineage>
</organism>
<gene>
    <name evidence="1" type="ORF">O6H91_15G032400</name>
</gene>
<dbReference type="Proteomes" id="UP001162992">
    <property type="component" value="Chromosome 15"/>
</dbReference>
<dbReference type="EMBL" id="CM055106">
    <property type="protein sequence ID" value="KAJ7529062.1"/>
    <property type="molecule type" value="Genomic_DNA"/>
</dbReference>
<evidence type="ECO:0000313" key="2">
    <source>
        <dbReference type="Proteomes" id="UP001162992"/>
    </source>
</evidence>
<sequence>MSSLRNAVKRRTHKERAQPGERRKYGLLEKHKDYVLRAKDFHRKEQTLQNLREKAASRNPDEFYFKMISSNIIGGIHRPKSEAKQYTHEELQLMKTQDIKYVLNKAQAEKKKVERLQATLHSTDQQPGNTHLYFAEDGEEAKKLRLTMFCKTEAVSKATLPKRIKKARDASYRELRERAERFEKLSNVITTMGLQRELMGKGRKRKLRENEITVPSELPVYKWRRERKK</sequence>
<proteinExistence type="predicted"/>
<name>A0ACC2BGZ3_DIPCM</name>
<protein>
    <submittedName>
        <fullName evidence="1">Uncharacterized protein</fullName>
    </submittedName>
</protein>